<name>A0AAV9D9B4_ACOCL</name>
<protein>
    <recommendedName>
        <fullName evidence="2">DEP domain-containing protein</fullName>
    </recommendedName>
</protein>
<dbReference type="AlphaFoldDB" id="A0AAV9D9B4"/>
<dbReference type="PANTHER" id="PTHR46361:SF1">
    <property type="entry name" value="F26K24.21 PROTEIN"/>
    <property type="match status" value="1"/>
</dbReference>
<evidence type="ECO:0000259" key="2">
    <source>
        <dbReference type="SMART" id="SM00049"/>
    </source>
</evidence>
<dbReference type="Gene3D" id="3.40.30.10">
    <property type="entry name" value="Glutaredoxin"/>
    <property type="match status" value="1"/>
</dbReference>
<dbReference type="InterPro" id="IPR002109">
    <property type="entry name" value="Glutaredoxin"/>
</dbReference>
<dbReference type="CDD" id="cd03027">
    <property type="entry name" value="GRX_DEP"/>
    <property type="match status" value="1"/>
</dbReference>
<dbReference type="InterPro" id="IPR036249">
    <property type="entry name" value="Thioredoxin-like_sf"/>
</dbReference>
<sequence>MTLEGGENALKSPPMELPGPPEIGDENGNDKPQTKINSSGELLHPPAHLPQPEAPRGLLTRSKSDGPEEAEVAVSFSRSISASAGPAAAVDVSSIGKYIRERGNSFSAAIARRISSLNSSAAAGDGDFTEIHLSGMKVVVHLKKDHRSNQSDVDFKGRISFFSRSGCRDCGAVRSFFKDRGLKFTEINVDVYPSREKELIERTGSASVPQIFFNEKLLGGLVVLNSLRNSGEFDRRLWEMVGKRCPETAPRAPLYGFDDDDDSGKERTDVMIGIVRVLRQRLPIQDRLMKMKIVKNCFAGREMAVEIGKELARKHFIHHVFRENDFEDGNHYYRFLEHDPAIPRCYNFREYTNDDEPKPTSLVGQRLTKIMSAILEAYASSDLRHVDYNRISSSEEFRRYVNVVQDLHRVDVFALSTDEKTAFFLNLYNAMVVHAVIRVGLPGGAIDQKAFFNDFQYVVGGYAYNLNTIKNGILRNNRRQPYSLIKPFYSGDKRLEVALQNVNPLIHFGICNSARSSPTIRFFSAKGIEAELRYAAREFFHDGGVEVDLEKRTVHLTRIIKWYSIDFGQEKEILKWVLSYLDATKAGLLTHLLNDGGPINIASQKAKKPSLPRTRPKLTPEILLSDDGLGYVLRHFPRAFKYHGRGHEVSDLGNLIGLYQQWHSQLLPYYSFDQFVQKVEQVGTTKHVKMCIRELRERVARGGDPTKLHEPPVEHVEPDCNPEESMDVEGSVPVVPPMESHDVGYIQEDNIQEDMFNEIYREATEEPYQPSQTTAIPDVHPEQMPVEEQTMQVTSISGSGDAPKVQKVTDEQRARMEANRLKAFERAAARARASQAP</sequence>
<dbReference type="SUPFAM" id="SSF52833">
    <property type="entry name" value="Thioredoxin-like"/>
    <property type="match status" value="1"/>
</dbReference>
<comment type="caution">
    <text evidence="3">The sequence shown here is derived from an EMBL/GenBank/DDBJ whole genome shotgun (WGS) entry which is preliminary data.</text>
</comment>
<dbReference type="Proteomes" id="UP001180020">
    <property type="component" value="Unassembled WGS sequence"/>
</dbReference>
<dbReference type="GO" id="GO:0031297">
    <property type="term" value="P:replication fork processing"/>
    <property type="evidence" value="ECO:0007669"/>
    <property type="project" value="InterPro"/>
</dbReference>
<dbReference type="SMART" id="SM00049">
    <property type="entry name" value="DEP"/>
    <property type="match status" value="1"/>
</dbReference>
<dbReference type="Pfam" id="PF07962">
    <property type="entry name" value="Swi3"/>
    <property type="match status" value="1"/>
</dbReference>
<dbReference type="InterPro" id="IPR000591">
    <property type="entry name" value="DEP_dom"/>
</dbReference>
<feature type="compositionally biased region" description="Basic and acidic residues" evidence="1">
    <location>
        <begin position="702"/>
        <end position="718"/>
    </location>
</feature>
<dbReference type="InterPro" id="IPR036390">
    <property type="entry name" value="WH_DNA-bd_sf"/>
</dbReference>
<dbReference type="GO" id="GO:0006974">
    <property type="term" value="P:DNA damage response"/>
    <property type="evidence" value="ECO:0007669"/>
    <property type="project" value="InterPro"/>
</dbReference>
<dbReference type="CDD" id="cd04371">
    <property type="entry name" value="DEP"/>
    <property type="match status" value="1"/>
</dbReference>
<dbReference type="Pfam" id="PF00462">
    <property type="entry name" value="Glutaredoxin"/>
    <property type="match status" value="1"/>
</dbReference>
<feature type="region of interest" description="Disordered" evidence="1">
    <location>
        <begin position="791"/>
        <end position="812"/>
    </location>
</feature>
<feature type="region of interest" description="Disordered" evidence="1">
    <location>
        <begin position="1"/>
        <end position="70"/>
    </location>
</feature>
<proteinExistence type="predicted"/>
<gene>
    <name evidence="3" type="ORF">QJS10_CPB15g00094</name>
</gene>
<evidence type="ECO:0000313" key="4">
    <source>
        <dbReference type="Proteomes" id="UP001180020"/>
    </source>
</evidence>
<dbReference type="PANTHER" id="PTHR46361">
    <property type="entry name" value="ELECTRON CARRIER/ PROTEIN DISULFIDE OXIDOREDUCTASE"/>
    <property type="match status" value="1"/>
</dbReference>
<dbReference type="PROSITE" id="PS51354">
    <property type="entry name" value="GLUTAREDOXIN_2"/>
    <property type="match status" value="1"/>
</dbReference>
<evidence type="ECO:0000256" key="1">
    <source>
        <dbReference type="SAM" id="MobiDB-lite"/>
    </source>
</evidence>
<feature type="region of interest" description="Disordered" evidence="1">
    <location>
        <begin position="702"/>
        <end position="730"/>
    </location>
</feature>
<reference evidence="3" key="2">
    <citation type="submission" date="2023-06" db="EMBL/GenBank/DDBJ databases">
        <authorList>
            <person name="Ma L."/>
            <person name="Liu K.-W."/>
            <person name="Li Z."/>
            <person name="Hsiao Y.-Y."/>
            <person name="Qi Y."/>
            <person name="Fu T."/>
            <person name="Tang G."/>
            <person name="Zhang D."/>
            <person name="Sun W.-H."/>
            <person name="Liu D.-K."/>
            <person name="Li Y."/>
            <person name="Chen G.-Z."/>
            <person name="Liu X.-D."/>
            <person name="Liao X.-Y."/>
            <person name="Jiang Y.-T."/>
            <person name="Yu X."/>
            <person name="Hao Y."/>
            <person name="Huang J."/>
            <person name="Zhao X.-W."/>
            <person name="Ke S."/>
            <person name="Chen Y.-Y."/>
            <person name="Wu W.-L."/>
            <person name="Hsu J.-L."/>
            <person name="Lin Y.-F."/>
            <person name="Huang M.-D."/>
            <person name="Li C.-Y."/>
            <person name="Huang L."/>
            <person name="Wang Z.-W."/>
            <person name="Zhao X."/>
            <person name="Zhong W.-Y."/>
            <person name="Peng D.-H."/>
            <person name="Ahmad S."/>
            <person name="Lan S."/>
            <person name="Zhang J.-S."/>
            <person name="Tsai W.-C."/>
            <person name="Van De Peer Y."/>
            <person name="Liu Z.-J."/>
        </authorList>
    </citation>
    <scope>NUCLEOTIDE SEQUENCE</scope>
    <source>
        <strain evidence="3">CP</strain>
        <tissue evidence="3">Leaves</tissue>
    </source>
</reference>
<evidence type="ECO:0000313" key="3">
    <source>
        <dbReference type="EMBL" id="KAK1297760.1"/>
    </source>
</evidence>
<accession>A0AAV9D9B4</accession>
<dbReference type="SUPFAM" id="SSF46785">
    <property type="entry name" value="Winged helix' DNA-binding domain"/>
    <property type="match status" value="1"/>
</dbReference>
<dbReference type="Gene3D" id="1.10.10.10">
    <property type="entry name" value="Winged helix-like DNA-binding domain superfamily/Winged helix DNA-binding domain"/>
    <property type="match status" value="1"/>
</dbReference>
<dbReference type="InterPro" id="IPR036388">
    <property type="entry name" value="WH-like_DNA-bd_sf"/>
</dbReference>
<dbReference type="Pfam" id="PF04784">
    <property type="entry name" value="DUF547"/>
    <property type="match status" value="1"/>
</dbReference>
<organism evidence="3 4">
    <name type="scientific">Acorus calamus</name>
    <name type="common">Sweet flag</name>
    <dbReference type="NCBI Taxonomy" id="4465"/>
    <lineage>
        <taxon>Eukaryota</taxon>
        <taxon>Viridiplantae</taxon>
        <taxon>Streptophyta</taxon>
        <taxon>Embryophyta</taxon>
        <taxon>Tracheophyta</taxon>
        <taxon>Spermatophyta</taxon>
        <taxon>Magnoliopsida</taxon>
        <taxon>Liliopsida</taxon>
        <taxon>Acoraceae</taxon>
        <taxon>Acorus</taxon>
    </lineage>
</organism>
<dbReference type="InterPro" id="IPR012923">
    <property type="entry name" value="Csm3"/>
</dbReference>
<keyword evidence="4" id="KW-1185">Reference proteome</keyword>
<dbReference type="EMBL" id="JAUJYO010000015">
    <property type="protein sequence ID" value="KAK1297760.1"/>
    <property type="molecule type" value="Genomic_DNA"/>
</dbReference>
<feature type="domain" description="DEP" evidence="2">
    <location>
        <begin position="278"/>
        <end position="337"/>
    </location>
</feature>
<dbReference type="GO" id="GO:0035556">
    <property type="term" value="P:intracellular signal transduction"/>
    <property type="evidence" value="ECO:0007669"/>
    <property type="project" value="InterPro"/>
</dbReference>
<dbReference type="GO" id="GO:0005634">
    <property type="term" value="C:nucleus"/>
    <property type="evidence" value="ECO:0007669"/>
    <property type="project" value="InterPro"/>
</dbReference>
<dbReference type="InterPro" id="IPR006869">
    <property type="entry name" value="DUF547"/>
</dbReference>
<reference evidence="3" key="1">
    <citation type="journal article" date="2023" name="Nat. Commun.">
        <title>Diploid and tetraploid genomes of Acorus and the evolution of monocots.</title>
        <authorList>
            <person name="Ma L."/>
            <person name="Liu K.W."/>
            <person name="Li Z."/>
            <person name="Hsiao Y.Y."/>
            <person name="Qi Y."/>
            <person name="Fu T."/>
            <person name="Tang G.D."/>
            <person name="Zhang D."/>
            <person name="Sun W.H."/>
            <person name="Liu D.K."/>
            <person name="Li Y."/>
            <person name="Chen G.Z."/>
            <person name="Liu X.D."/>
            <person name="Liao X.Y."/>
            <person name="Jiang Y.T."/>
            <person name="Yu X."/>
            <person name="Hao Y."/>
            <person name="Huang J."/>
            <person name="Zhao X.W."/>
            <person name="Ke S."/>
            <person name="Chen Y.Y."/>
            <person name="Wu W.L."/>
            <person name="Hsu J.L."/>
            <person name="Lin Y.F."/>
            <person name="Huang M.D."/>
            <person name="Li C.Y."/>
            <person name="Huang L."/>
            <person name="Wang Z.W."/>
            <person name="Zhao X."/>
            <person name="Zhong W.Y."/>
            <person name="Peng D.H."/>
            <person name="Ahmad S."/>
            <person name="Lan S."/>
            <person name="Zhang J.S."/>
            <person name="Tsai W.C."/>
            <person name="Van de Peer Y."/>
            <person name="Liu Z.J."/>
        </authorList>
    </citation>
    <scope>NUCLEOTIDE SEQUENCE</scope>
    <source>
        <tissue evidence="3">Leaves</tissue>
    </source>
</reference>